<evidence type="ECO:0000256" key="1">
    <source>
        <dbReference type="SAM" id="MobiDB-lite"/>
    </source>
</evidence>
<organism evidence="3 4">
    <name type="scientific">Piscibacillus halophilus</name>
    <dbReference type="NCBI Taxonomy" id="571933"/>
    <lineage>
        <taxon>Bacteria</taxon>
        <taxon>Bacillati</taxon>
        <taxon>Bacillota</taxon>
        <taxon>Bacilli</taxon>
        <taxon>Bacillales</taxon>
        <taxon>Bacillaceae</taxon>
        <taxon>Piscibacillus</taxon>
    </lineage>
</organism>
<dbReference type="Proteomes" id="UP000199427">
    <property type="component" value="Unassembled WGS sequence"/>
</dbReference>
<evidence type="ECO:0000256" key="2">
    <source>
        <dbReference type="SAM" id="Phobius"/>
    </source>
</evidence>
<reference evidence="3 4" key="1">
    <citation type="submission" date="2016-10" db="EMBL/GenBank/DDBJ databases">
        <authorList>
            <person name="de Groot N.N."/>
        </authorList>
    </citation>
    <scope>NUCLEOTIDE SEQUENCE [LARGE SCALE GENOMIC DNA]</scope>
    <source>
        <strain evidence="3 4">DSM 21633</strain>
    </source>
</reference>
<keyword evidence="2" id="KW-1133">Transmembrane helix</keyword>
<sequence>MGLIEALFNNAFVLIALIAGLLSLFKKSEDNSSEERPVRKERPKPTTYEKTEQKPAEVKVDTLSRTETEEDIQIDTTNKWYEQLQESRERREQSKTDKNLDKIKQHSLFKKDQDAVHGVSIRKNLNNRRLIESLMMAEVLGKPKAKQNR</sequence>
<feature type="transmembrane region" description="Helical" evidence="2">
    <location>
        <begin position="6"/>
        <end position="25"/>
    </location>
</feature>
<dbReference type="RefSeq" id="WP_091772616.1">
    <property type="nucleotide sequence ID" value="NZ_CAESCL010000012.1"/>
</dbReference>
<keyword evidence="4" id="KW-1185">Reference proteome</keyword>
<proteinExistence type="predicted"/>
<dbReference type="EMBL" id="FOES01000004">
    <property type="protein sequence ID" value="SEP89985.1"/>
    <property type="molecule type" value="Genomic_DNA"/>
</dbReference>
<keyword evidence="2" id="KW-0812">Transmembrane</keyword>
<protein>
    <submittedName>
        <fullName evidence="3">Uncharacterized protein</fullName>
    </submittedName>
</protein>
<dbReference type="AlphaFoldDB" id="A0A1H9BM65"/>
<name>A0A1H9BM65_9BACI</name>
<gene>
    <name evidence="3" type="ORF">SAMN05216362_10424</name>
</gene>
<dbReference type="OrthoDB" id="2966195at2"/>
<dbReference type="STRING" id="571933.SAMN05216362_10424"/>
<feature type="compositionally biased region" description="Basic and acidic residues" evidence="1">
    <location>
        <begin position="28"/>
        <end position="67"/>
    </location>
</feature>
<evidence type="ECO:0000313" key="4">
    <source>
        <dbReference type="Proteomes" id="UP000199427"/>
    </source>
</evidence>
<evidence type="ECO:0000313" key="3">
    <source>
        <dbReference type="EMBL" id="SEP89985.1"/>
    </source>
</evidence>
<accession>A0A1H9BM65</accession>
<keyword evidence="2" id="KW-0472">Membrane</keyword>
<feature type="region of interest" description="Disordered" evidence="1">
    <location>
        <begin position="28"/>
        <end position="69"/>
    </location>
</feature>